<dbReference type="Pfam" id="PF01380">
    <property type="entry name" value="SIS"/>
    <property type="match status" value="1"/>
</dbReference>
<evidence type="ECO:0000313" key="3">
    <source>
        <dbReference type="Proteomes" id="UP000094068"/>
    </source>
</evidence>
<dbReference type="EMBL" id="MIJZ01000012">
    <property type="protein sequence ID" value="OEG12076.1"/>
    <property type="molecule type" value="Genomic_DNA"/>
</dbReference>
<dbReference type="PANTHER" id="PTHR30514">
    <property type="entry name" value="GLUCOKINASE"/>
    <property type="match status" value="1"/>
</dbReference>
<dbReference type="Gene3D" id="1.10.10.10">
    <property type="entry name" value="Winged helix-like DNA-binding domain superfamily/Winged helix DNA-binding domain"/>
    <property type="match status" value="1"/>
</dbReference>
<dbReference type="InterPro" id="IPR009057">
    <property type="entry name" value="Homeodomain-like_sf"/>
</dbReference>
<dbReference type="PANTHER" id="PTHR30514:SF21">
    <property type="entry name" value="RPIR-FAMILY TRANSCRIPTIONAL REGULATOR"/>
    <property type="match status" value="1"/>
</dbReference>
<protein>
    <recommendedName>
        <fullName evidence="1">SIS domain-containing protein</fullName>
    </recommendedName>
</protein>
<dbReference type="Gene3D" id="3.40.50.10490">
    <property type="entry name" value="Glucose-6-phosphate isomerase like protein, domain 1"/>
    <property type="match status" value="1"/>
</dbReference>
<keyword evidence="3" id="KW-1185">Reference proteome</keyword>
<dbReference type="OrthoDB" id="3684496at2"/>
<proteinExistence type="predicted"/>
<comment type="caution">
    <text evidence="2">The sequence shown here is derived from an EMBL/GenBank/DDBJ whole genome shotgun (WGS) entry which is preliminary data.</text>
</comment>
<dbReference type="GO" id="GO:0003677">
    <property type="term" value="F:DNA binding"/>
    <property type="evidence" value="ECO:0007669"/>
    <property type="project" value="InterPro"/>
</dbReference>
<dbReference type="GO" id="GO:1901135">
    <property type="term" value="P:carbohydrate derivative metabolic process"/>
    <property type="evidence" value="ECO:0007669"/>
    <property type="project" value="InterPro"/>
</dbReference>
<evidence type="ECO:0000259" key="1">
    <source>
        <dbReference type="Pfam" id="PF01380"/>
    </source>
</evidence>
<dbReference type="GO" id="GO:0003700">
    <property type="term" value="F:DNA-binding transcription factor activity"/>
    <property type="evidence" value="ECO:0007669"/>
    <property type="project" value="InterPro"/>
</dbReference>
<reference evidence="3" key="1">
    <citation type="submission" date="2016-09" db="EMBL/GenBank/DDBJ databases">
        <authorList>
            <person name="Gulvik C.A."/>
        </authorList>
    </citation>
    <scope>NUCLEOTIDE SEQUENCE [LARGE SCALE GENOMIC DNA]</scope>
    <source>
        <strain evidence="3">DSM 23328</strain>
    </source>
</reference>
<dbReference type="SUPFAM" id="SSF53697">
    <property type="entry name" value="SIS domain"/>
    <property type="match status" value="1"/>
</dbReference>
<sequence length="239" mass="27351">MSIIYYLDRLIPGNTFRNDDEIMIERIVGAIKNNESLDIRNIAKINFTSPASISRLAKRGGFNNFKELIFFLSTKFSNKQSEHLPDLPFVTCNKSWETIDQLFLDALFQRKIYLFGEGFCQFLVNYAYRKLLLNKIYAVNLDGVEISLVSDNTPHTLLTFSQSGENDHGLIKINECRKFNGNVITFTATPNSSYAREGDLSFIIESGPASLDQENKNLNYFYGNSLNLIEYLISKYSNK</sequence>
<name>A0A1E5GH76_9ENTE</name>
<dbReference type="SUPFAM" id="SSF46689">
    <property type="entry name" value="Homeodomain-like"/>
    <property type="match status" value="1"/>
</dbReference>
<dbReference type="InterPro" id="IPR046348">
    <property type="entry name" value="SIS_dom_sf"/>
</dbReference>
<gene>
    <name evidence="2" type="ORF">BCR21_07520</name>
</gene>
<dbReference type="GO" id="GO:0097367">
    <property type="term" value="F:carbohydrate derivative binding"/>
    <property type="evidence" value="ECO:0007669"/>
    <property type="project" value="InterPro"/>
</dbReference>
<dbReference type="AlphaFoldDB" id="A0A1E5GH76"/>
<dbReference type="Proteomes" id="UP000094068">
    <property type="component" value="Unassembled WGS sequence"/>
</dbReference>
<dbReference type="InterPro" id="IPR036388">
    <property type="entry name" value="WH-like_DNA-bd_sf"/>
</dbReference>
<dbReference type="InterPro" id="IPR047640">
    <property type="entry name" value="RpiR-like"/>
</dbReference>
<dbReference type="InterPro" id="IPR001347">
    <property type="entry name" value="SIS_dom"/>
</dbReference>
<accession>A0A1E5GH76</accession>
<dbReference type="STRING" id="903984.BCR21_07520"/>
<feature type="domain" description="SIS" evidence="1">
    <location>
        <begin position="110"/>
        <end position="210"/>
    </location>
</feature>
<organism evidence="2 3">
    <name type="scientific">Enterococcus ureasiticus</name>
    <dbReference type="NCBI Taxonomy" id="903984"/>
    <lineage>
        <taxon>Bacteria</taxon>
        <taxon>Bacillati</taxon>
        <taxon>Bacillota</taxon>
        <taxon>Bacilli</taxon>
        <taxon>Lactobacillales</taxon>
        <taxon>Enterococcaceae</taxon>
        <taxon>Enterococcus</taxon>
    </lineage>
</organism>
<dbReference type="RefSeq" id="WP_069645929.1">
    <property type="nucleotide sequence ID" value="NZ_MIJZ01000012.1"/>
</dbReference>
<evidence type="ECO:0000313" key="2">
    <source>
        <dbReference type="EMBL" id="OEG12076.1"/>
    </source>
</evidence>